<dbReference type="NCBIfam" id="TIGR01019">
    <property type="entry name" value="sucCoAalpha"/>
    <property type="match status" value="1"/>
</dbReference>
<reference evidence="10 11" key="1">
    <citation type="submission" date="2017-04" db="EMBL/GenBank/DDBJ databases">
        <title>Genomic insights into metabolism of Thermodesulfobium acidiphilum.</title>
        <authorList>
            <person name="Toshchakov S.V."/>
            <person name="Frolov E.N."/>
            <person name="Kublanov I.V."/>
            <person name="Samarov N.I."/>
            <person name="Novikov A."/>
            <person name="Lebedinsky A.V."/>
            <person name="Bonch-Osmolovskaya E.A."/>
            <person name="Chernyh N.A."/>
        </authorList>
    </citation>
    <scope>NUCLEOTIDE SEQUENCE [LARGE SCALE GENOMIC DNA]</scope>
    <source>
        <strain evidence="10 11">3127-1</strain>
    </source>
</reference>
<dbReference type="InterPro" id="IPR005811">
    <property type="entry name" value="SUCC_ACL_C"/>
</dbReference>
<comment type="catalytic activity">
    <reaction evidence="5">
        <text>GTP + succinate + CoA = succinyl-CoA + GDP + phosphate</text>
        <dbReference type="Rhea" id="RHEA:22120"/>
        <dbReference type="ChEBI" id="CHEBI:30031"/>
        <dbReference type="ChEBI" id="CHEBI:37565"/>
        <dbReference type="ChEBI" id="CHEBI:43474"/>
        <dbReference type="ChEBI" id="CHEBI:57287"/>
        <dbReference type="ChEBI" id="CHEBI:57292"/>
        <dbReference type="ChEBI" id="CHEBI:58189"/>
    </reaction>
</comment>
<comment type="catalytic activity">
    <reaction evidence="5 8">
        <text>succinate + ATP + CoA = succinyl-CoA + ADP + phosphate</text>
        <dbReference type="Rhea" id="RHEA:17661"/>
        <dbReference type="ChEBI" id="CHEBI:30031"/>
        <dbReference type="ChEBI" id="CHEBI:30616"/>
        <dbReference type="ChEBI" id="CHEBI:43474"/>
        <dbReference type="ChEBI" id="CHEBI:57287"/>
        <dbReference type="ChEBI" id="CHEBI:57292"/>
        <dbReference type="ChEBI" id="CHEBI:456216"/>
        <dbReference type="EC" id="6.2.1.5"/>
    </reaction>
</comment>
<proteinExistence type="inferred from homology"/>
<dbReference type="KEGG" id="taci:TDSAC_0770"/>
<dbReference type="InterPro" id="IPR036291">
    <property type="entry name" value="NAD(P)-bd_dom_sf"/>
</dbReference>
<dbReference type="GO" id="GO:0000166">
    <property type="term" value="F:nucleotide binding"/>
    <property type="evidence" value="ECO:0007669"/>
    <property type="project" value="UniProtKB-KW"/>
</dbReference>
<feature type="binding site" evidence="5">
    <location>
        <begin position="97"/>
        <end position="99"/>
    </location>
    <ligand>
        <name>CoA</name>
        <dbReference type="ChEBI" id="CHEBI:57287"/>
    </ligand>
</feature>
<dbReference type="InterPro" id="IPR016102">
    <property type="entry name" value="Succinyl-CoA_synth-like"/>
</dbReference>
<evidence type="ECO:0000256" key="5">
    <source>
        <dbReference type="HAMAP-Rule" id="MF_01988"/>
    </source>
</evidence>
<evidence type="ECO:0000256" key="1">
    <source>
        <dbReference type="ARBA" id="ARBA00022532"/>
    </source>
</evidence>
<dbReference type="EMBL" id="CP020921">
    <property type="protein sequence ID" value="AWB10133.1"/>
    <property type="molecule type" value="Genomic_DNA"/>
</dbReference>
<dbReference type="PANTHER" id="PTHR11117">
    <property type="entry name" value="SUCCINYL-COA LIGASE SUBUNIT ALPHA"/>
    <property type="match status" value="1"/>
</dbReference>
<dbReference type="InterPro" id="IPR033847">
    <property type="entry name" value="Citrt_syn/SCS-alpha_CS"/>
</dbReference>
<comment type="function">
    <text evidence="5 8">Succinyl-CoA synthetase functions in the citric acid cycle (TCA), coupling the hydrolysis of succinyl-CoA to the synthesis of either ATP or GTP and thus represents the only step of substrate-level phosphorylation in the TCA. The alpha subunit of the enzyme binds the substrates coenzyme A and phosphate, while succinate binding and nucleotide specificity is provided by the beta subunit.</text>
</comment>
<evidence type="ECO:0000256" key="4">
    <source>
        <dbReference type="ARBA" id="ARBA00060724"/>
    </source>
</evidence>
<evidence type="ECO:0000256" key="3">
    <source>
        <dbReference type="ARBA" id="ARBA00022741"/>
    </source>
</evidence>
<feature type="binding site" evidence="5">
    <location>
        <begin position="17"/>
        <end position="20"/>
    </location>
    <ligand>
        <name>CoA</name>
        <dbReference type="ChEBI" id="CHEBI:57287"/>
    </ligand>
</feature>
<gene>
    <name evidence="5" type="primary">sucD</name>
    <name evidence="10" type="ORF">TDSAC_0770</name>
</gene>
<sequence>MSILLDKRSKILVQGITGREGSFHAEQMLNYPSKVVAGVTPKKGGTLFLDKIPIFDSVEEAVKKTGANVSVIFVPPFACQDAIFEAIFAKIKLIICITEGVSLHEMADVYSFLKTKKDIRLIGPNCPGLIVPGVCKAGIMPANAFMPGSVGIVSRSGTLTYEISYMLTSNGIGQSTVVGIGGDPVIGTTFKDILMLFERDSQTELVFLIGEIGGTDEEDACEFIREMTKPVVAFISGASAPEGKRMGHAGAIVYGKMGSVQSKIETFRSTGVLVAESIDDLLSIAKRSLGVVRTSKESKQHLFEYYISQIEGRDFSGRF</sequence>
<dbReference type="UniPathway" id="UPA00223">
    <property type="reaction ID" value="UER00999"/>
</dbReference>
<evidence type="ECO:0000259" key="9">
    <source>
        <dbReference type="SMART" id="SM00881"/>
    </source>
</evidence>
<comment type="subunit">
    <text evidence="5 8">Heterotetramer of two alpha and two beta subunits.</text>
</comment>
<evidence type="ECO:0000313" key="11">
    <source>
        <dbReference type="Proteomes" id="UP000244792"/>
    </source>
</evidence>
<dbReference type="HAMAP" id="MF_01988">
    <property type="entry name" value="Succ_CoA_alpha"/>
    <property type="match status" value="1"/>
</dbReference>
<dbReference type="InterPro" id="IPR017440">
    <property type="entry name" value="Cit_synth/succinyl-CoA_lig_AS"/>
</dbReference>
<dbReference type="Pfam" id="PF00549">
    <property type="entry name" value="Ligase_CoA"/>
    <property type="match status" value="1"/>
</dbReference>
<comment type="similarity">
    <text evidence="4 5 7">Belongs to the succinate/malate CoA ligase alpha subunit family.</text>
</comment>
<keyword evidence="11" id="KW-1185">Reference proteome</keyword>
<dbReference type="GO" id="GO:0009361">
    <property type="term" value="C:succinate-CoA ligase complex (ADP-forming)"/>
    <property type="evidence" value="ECO:0007669"/>
    <property type="project" value="TreeGrafter"/>
</dbReference>
<dbReference type="FunFam" id="3.40.50.261:FF:000006">
    <property type="entry name" value="Succinate--CoA ligase [ADP-forming] subunit alpha"/>
    <property type="match status" value="1"/>
</dbReference>
<evidence type="ECO:0000256" key="8">
    <source>
        <dbReference type="RuleBase" id="RU000699"/>
    </source>
</evidence>
<feature type="binding site" evidence="5">
    <location>
        <position position="161"/>
    </location>
    <ligand>
        <name>substrate</name>
        <note>ligand shared with subunit beta</note>
    </ligand>
</feature>
<dbReference type="RefSeq" id="WP_108308955.1">
    <property type="nucleotide sequence ID" value="NZ_CP020921.1"/>
</dbReference>
<dbReference type="Gene3D" id="3.40.50.261">
    <property type="entry name" value="Succinyl-CoA synthetase domains"/>
    <property type="match status" value="1"/>
</dbReference>
<dbReference type="PIRSF" id="PIRSF001553">
    <property type="entry name" value="SucCS_alpha"/>
    <property type="match status" value="1"/>
</dbReference>
<keyword evidence="2 5" id="KW-0436">Ligase</keyword>
<dbReference type="EC" id="6.2.1.5" evidence="5"/>
<dbReference type="Pfam" id="PF02629">
    <property type="entry name" value="CoA_binding"/>
    <property type="match status" value="1"/>
</dbReference>
<keyword evidence="3 5" id="KW-0547">Nucleotide-binding</keyword>
<dbReference type="FunFam" id="3.40.50.720:FF:000277">
    <property type="entry name" value="Succinate--CoA ligase [ADP-forming] subunit alpha"/>
    <property type="match status" value="1"/>
</dbReference>
<dbReference type="InterPro" id="IPR003781">
    <property type="entry name" value="CoA-bd"/>
</dbReference>
<dbReference type="PRINTS" id="PR01798">
    <property type="entry name" value="SCOASYNTHASE"/>
</dbReference>
<organism evidence="10 11">
    <name type="scientific">Thermodesulfobium acidiphilum</name>
    <dbReference type="NCBI Taxonomy" id="1794699"/>
    <lineage>
        <taxon>Bacteria</taxon>
        <taxon>Pseudomonadati</taxon>
        <taxon>Thermodesulfobiota</taxon>
        <taxon>Thermodesulfobiia</taxon>
        <taxon>Thermodesulfobiales</taxon>
        <taxon>Thermodesulfobiaceae</taxon>
        <taxon>Thermodesulfobium</taxon>
    </lineage>
</organism>
<keyword evidence="1 5" id="KW-0816">Tricarboxylic acid cycle</keyword>
<dbReference type="SUPFAM" id="SSF51735">
    <property type="entry name" value="NAD(P)-binding Rossmann-fold domains"/>
    <property type="match status" value="1"/>
</dbReference>
<dbReference type="GO" id="GO:0006099">
    <property type="term" value="P:tricarboxylic acid cycle"/>
    <property type="evidence" value="ECO:0007669"/>
    <property type="project" value="UniProtKB-UniRule"/>
</dbReference>
<dbReference type="NCBIfam" id="NF004230">
    <property type="entry name" value="PRK05678.1"/>
    <property type="match status" value="1"/>
</dbReference>
<name>A0A2R4VZZ6_THEAF</name>
<dbReference type="GO" id="GO:0004775">
    <property type="term" value="F:succinate-CoA ligase (ADP-forming) activity"/>
    <property type="evidence" value="ECO:0007669"/>
    <property type="project" value="UniProtKB-UniRule"/>
</dbReference>
<dbReference type="Proteomes" id="UP000244792">
    <property type="component" value="Chromosome"/>
</dbReference>
<dbReference type="OrthoDB" id="9807196at2"/>
<evidence type="ECO:0000313" key="10">
    <source>
        <dbReference type="EMBL" id="AWB10133.1"/>
    </source>
</evidence>
<evidence type="ECO:0000256" key="2">
    <source>
        <dbReference type="ARBA" id="ARBA00022598"/>
    </source>
</evidence>
<dbReference type="Gene3D" id="3.40.50.720">
    <property type="entry name" value="NAD(P)-binding Rossmann-like Domain"/>
    <property type="match status" value="1"/>
</dbReference>
<dbReference type="GO" id="GO:0004776">
    <property type="term" value="F:succinate-CoA ligase (GDP-forming) activity"/>
    <property type="evidence" value="ECO:0007669"/>
    <property type="project" value="TreeGrafter"/>
</dbReference>
<evidence type="ECO:0000256" key="6">
    <source>
        <dbReference type="PIRSR" id="PIRSR001553-1"/>
    </source>
</evidence>
<dbReference type="PANTHER" id="PTHR11117:SF2">
    <property type="entry name" value="SUCCINATE--COA LIGASE [ADP_GDP-FORMING] SUBUNIT ALPHA, MITOCHONDRIAL"/>
    <property type="match status" value="1"/>
</dbReference>
<feature type="binding site" evidence="5">
    <location>
        <position position="43"/>
    </location>
    <ligand>
        <name>CoA</name>
        <dbReference type="ChEBI" id="CHEBI:57287"/>
    </ligand>
</feature>
<dbReference type="InterPro" id="IPR005810">
    <property type="entry name" value="CoA_lig_alpha"/>
</dbReference>
<dbReference type="SMART" id="SM00881">
    <property type="entry name" value="CoA_binding"/>
    <property type="match status" value="1"/>
</dbReference>
<dbReference type="AlphaFoldDB" id="A0A2R4VZZ6"/>
<protein>
    <recommendedName>
        <fullName evidence="5">Succinate--CoA ligase [ADP-forming] subunit alpha</fullName>
        <ecNumber evidence="5">6.2.1.5</ecNumber>
    </recommendedName>
    <alternativeName>
        <fullName evidence="5">Succinyl-CoA synthetase subunit alpha</fullName>
        <shortName evidence="5">SCS-alpha</shortName>
    </alternativeName>
</protein>
<feature type="active site" description="Tele-phosphohistidine intermediate" evidence="5 6">
    <location>
        <position position="248"/>
    </location>
</feature>
<evidence type="ECO:0000256" key="7">
    <source>
        <dbReference type="RuleBase" id="RU000677"/>
    </source>
</evidence>
<dbReference type="PROSITE" id="PS01216">
    <property type="entry name" value="SUCCINYL_COA_LIG_1"/>
    <property type="match status" value="1"/>
</dbReference>
<feature type="domain" description="CoA-binding" evidence="9">
    <location>
        <begin position="4"/>
        <end position="101"/>
    </location>
</feature>
<dbReference type="SUPFAM" id="SSF52210">
    <property type="entry name" value="Succinyl-CoA synthetase domains"/>
    <property type="match status" value="1"/>
</dbReference>
<comment type="pathway">
    <text evidence="5 8">Carbohydrate metabolism; tricarboxylic acid cycle; succinate from succinyl-CoA (ligase route): step 1/1.</text>
</comment>
<dbReference type="PROSITE" id="PS00399">
    <property type="entry name" value="SUCCINYL_COA_LIG_2"/>
    <property type="match status" value="1"/>
</dbReference>
<accession>A0A2R4VZZ6</accession>